<dbReference type="HOGENOM" id="CLU_973814_0_0_1"/>
<dbReference type="PhylomeDB" id="A0A0A2L5D4"/>
<evidence type="ECO:0000259" key="1">
    <source>
        <dbReference type="Pfam" id="PF01467"/>
    </source>
</evidence>
<evidence type="ECO:0000313" key="2">
    <source>
        <dbReference type="EMBL" id="KGO75159.1"/>
    </source>
</evidence>
<dbReference type="SUPFAM" id="SSF52374">
    <property type="entry name" value="Nucleotidylyl transferase"/>
    <property type="match status" value="1"/>
</dbReference>
<proteinExistence type="predicted"/>
<accession>A0A0A2L5D4</accession>
<dbReference type="Gene3D" id="3.40.50.620">
    <property type="entry name" value="HUPs"/>
    <property type="match status" value="1"/>
</dbReference>
<keyword evidence="3" id="KW-1185">Reference proteome</keyword>
<sequence length="287" mass="32703">MSLKHYSQTALKESRLTSEADLNSIRLLEGNLKTEGENLIFAYAGSFNPPHRGHIDVLLSALRCEVGATAVVIVPSEDFFLRNKIRDKNPEFFLSQKRRADILNAIPSIPRDRVWVWPSTWYPFKSFTKAMARVAEADGFNVRFSWLIGPDLLNPEDATFVVPYSLQGVLVSNKARHVESHFLPNGMPAVWKGFGQWDRKTSVETNGRLSNSIVDDEEVVMWRCTSEDEISGKRGYYLEHKRVVSNDINSTDLRQSLVQNGILNERVLNDQSTEDLMEYLSPILQEK</sequence>
<gene>
    <name evidence="2" type="ORF">PITC_058290</name>
</gene>
<feature type="domain" description="Cytidyltransferase-like" evidence="1">
    <location>
        <begin position="43"/>
        <end position="125"/>
    </location>
</feature>
<dbReference type="Pfam" id="PF01467">
    <property type="entry name" value="CTP_transf_like"/>
    <property type="match status" value="1"/>
</dbReference>
<name>A0A0A2L5D4_PENIT</name>
<dbReference type="EMBL" id="JQGA01000514">
    <property type="protein sequence ID" value="KGO75159.1"/>
    <property type="molecule type" value="Genomic_DNA"/>
</dbReference>
<reference evidence="2 3" key="1">
    <citation type="journal article" date="2015" name="Mol. Plant Microbe Interact.">
        <title>Genome, transcriptome, and functional analyses of Penicillium expansum provide new insights into secondary metabolism and pathogenicity.</title>
        <authorList>
            <person name="Ballester A.R."/>
            <person name="Marcet-Houben M."/>
            <person name="Levin E."/>
            <person name="Sela N."/>
            <person name="Selma-Lazaro C."/>
            <person name="Carmona L."/>
            <person name="Wisniewski M."/>
            <person name="Droby S."/>
            <person name="Gonzalez-Candelas L."/>
            <person name="Gabaldon T."/>
        </authorList>
    </citation>
    <scope>NUCLEOTIDE SEQUENCE [LARGE SCALE GENOMIC DNA]</scope>
    <source>
        <strain evidence="2 3">PHI-1</strain>
    </source>
</reference>
<comment type="caution">
    <text evidence="2">The sequence shown here is derived from an EMBL/GenBank/DDBJ whole genome shotgun (WGS) entry which is preliminary data.</text>
</comment>
<keyword evidence="2" id="KW-0808">Transferase</keyword>
<organism evidence="2 3">
    <name type="scientific">Penicillium italicum</name>
    <name type="common">Blue mold</name>
    <dbReference type="NCBI Taxonomy" id="40296"/>
    <lineage>
        <taxon>Eukaryota</taxon>
        <taxon>Fungi</taxon>
        <taxon>Dikarya</taxon>
        <taxon>Ascomycota</taxon>
        <taxon>Pezizomycotina</taxon>
        <taxon>Eurotiomycetes</taxon>
        <taxon>Eurotiomycetidae</taxon>
        <taxon>Eurotiales</taxon>
        <taxon>Aspergillaceae</taxon>
        <taxon>Penicillium</taxon>
    </lineage>
</organism>
<dbReference type="InterPro" id="IPR004821">
    <property type="entry name" value="Cyt_trans-like"/>
</dbReference>
<dbReference type="AlphaFoldDB" id="A0A0A2L5D4"/>
<dbReference type="OrthoDB" id="3558741at2759"/>
<keyword evidence="2" id="KW-0548">Nucleotidyltransferase</keyword>
<dbReference type="Proteomes" id="UP000030104">
    <property type="component" value="Unassembled WGS sequence"/>
</dbReference>
<dbReference type="STRING" id="40296.A0A0A2L5D4"/>
<dbReference type="InterPro" id="IPR014729">
    <property type="entry name" value="Rossmann-like_a/b/a_fold"/>
</dbReference>
<evidence type="ECO:0000313" key="3">
    <source>
        <dbReference type="Proteomes" id="UP000030104"/>
    </source>
</evidence>
<protein>
    <submittedName>
        <fullName evidence="2">Cytidylyltransferase</fullName>
    </submittedName>
</protein>
<dbReference type="GO" id="GO:0016779">
    <property type="term" value="F:nucleotidyltransferase activity"/>
    <property type="evidence" value="ECO:0007669"/>
    <property type="project" value="UniProtKB-KW"/>
</dbReference>